<protein>
    <submittedName>
        <fullName evidence="2">DUF2842 domain-containing protein</fullName>
    </submittedName>
</protein>
<accession>A0ABT4LJ56</accession>
<sequence>MARSLTLYFLTFLFLLAYVSLVVTIGTDWLPDYWYVHLLYYPFVGLVWIYPIAKLMFWMKRKREESGQ</sequence>
<dbReference type="Pfam" id="PF11003">
    <property type="entry name" value="DUF2842"/>
    <property type="match status" value="1"/>
</dbReference>
<proteinExistence type="predicted"/>
<feature type="transmembrane region" description="Helical" evidence="1">
    <location>
        <begin position="34"/>
        <end position="53"/>
    </location>
</feature>
<keyword evidence="3" id="KW-1185">Reference proteome</keyword>
<keyword evidence="1" id="KW-0472">Membrane</keyword>
<comment type="caution">
    <text evidence="2">The sequence shown here is derived from an EMBL/GenBank/DDBJ whole genome shotgun (WGS) entry which is preliminary data.</text>
</comment>
<evidence type="ECO:0000313" key="3">
    <source>
        <dbReference type="Proteomes" id="UP001069802"/>
    </source>
</evidence>
<keyword evidence="1" id="KW-0812">Transmembrane</keyword>
<evidence type="ECO:0000313" key="2">
    <source>
        <dbReference type="EMBL" id="MCZ4281128.1"/>
    </source>
</evidence>
<keyword evidence="1" id="KW-1133">Transmembrane helix</keyword>
<dbReference type="Proteomes" id="UP001069802">
    <property type="component" value="Unassembled WGS sequence"/>
</dbReference>
<dbReference type="InterPro" id="IPR021265">
    <property type="entry name" value="DUF2842"/>
</dbReference>
<reference evidence="2" key="1">
    <citation type="submission" date="2022-12" db="EMBL/GenBank/DDBJ databases">
        <title>Bacterial isolates from different developmental stages of Nematostella vectensis.</title>
        <authorList>
            <person name="Fraune S."/>
        </authorList>
    </citation>
    <scope>NUCLEOTIDE SEQUENCE</scope>
    <source>
        <strain evidence="2">G21630-S1</strain>
    </source>
</reference>
<organism evidence="2 3">
    <name type="scientific">Kiloniella laminariae</name>
    <dbReference type="NCBI Taxonomy" id="454162"/>
    <lineage>
        <taxon>Bacteria</taxon>
        <taxon>Pseudomonadati</taxon>
        <taxon>Pseudomonadota</taxon>
        <taxon>Alphaproteobacteria</taxon>
        <taxon>Rhodospirillales</taxon>
        <taxon>Kiloniellaceae</taxon>
        <taxon>Kiloniella</taxon>
    </lineage>
</organism>
<dbReference type="RefSeq" id="WP_269423306.1">
    <property type="nucleotide sequence ID" value="NZ_JAPWGY010000003.1"/>
</dbReference>
<name>A0ABT4LJ56_9PROT</name>
<gene>
    <name evidence="2" type="ORF">O4H49_10090</name>
</gene>
<dbReference type="EMBL" id="JAPWGY010000003">
    <property type="protein sequence ID" value="MCZ4281128.1"/>
    <property type="molecule type" value="Genomic_DNA"/>
</dbReference>
<evidence type="ECO:0000256" key="1">
    <source>
        <dbReference type="SAM" id="Phobius"/>
    </source>
</evidence>